<dbReference type="PANTHER" id="PTHR43877:SF1">
    <property type="entry name" value="ACETYLTRANSFERASE"/>
    <property type="match status" value="1"/>
</dbReference>
<protein>
    <submittedName>
        <fullName evidence="4">Ribosomal protein S18 acetylase RimI-like enzyme</fullName>
    </submittedName>
</protein>
<dbReference type="RefSeq" id="WP_133573758.1">
    <property type="nucleotide sequence ID" value="NZ_SNYR01000003.1"/>
</dbReference>
<evidence type="ECO:0000259" key="3">
    <source>
        <dbReference type="PROSITE" id="PS51186"/>
    </source>
</evidence>
<organism evidence="4 5">
    <name type="scientific">Maritalea mobilis</name>
    <dbReference type="NCBI Taxonomy" id="483324"/>
    <lineage>
        <taxon>Bacteria</taxon>
        <taxon>Pseudomonadati</taxon>
        <taxon>Pseudomonadota</taxon>
        <taxon>Alphaproteobacteria</taxon>
        <taxon>Hyphomicrobiales</taxon>
        <taxon>Devosiaceae</taxon>
        <taxon>Maritalea</taxon>
    </lineage>
</organism>
<evidence type="ECO:0000256" key="2">
    <source>
        <dbReference type="ARBA" id="ARBA00023315"/>
    </source>
</evidence>
<keyword evidence="4" id="KW-0687">Ribonucleoprotein</keyword>
<dbReference type="Pfam" id="PF00583">
    <property type="entry name" value="Acetyltransf_1"/>
    <property type="match status" value="1"/>
</dbReference>
<accession>A0A4R6VR26</accession>
<dbReference type="PROSITE" id="PS51186">
    <property type="entry name" value="GNAT"/>
    <property type="match status" value="1"/>
</dbReference>
<dbReference type="AlphaFoldDB" id="A0A4R6VR26"/>
<dbReference type="GO" id="GO:0005840">
    <property type="term" value="C:ribosome"/>
    <property type="evidence" value="ECO:0007669"/>
    <property type="project" value="UniProtKB-KW"/>
</dbReference>
<evidence type="ECO:0000256" key="1">
    <source>
        <dbReference type="ARBA" id="ARBA00022679"/>
    </source>
</evidence>
<evidence type="ECO:0000313" key="5">
    <source>
        <dbReference type="Proteomes" id="UP000295391"/>
    </source>
</evidence>
<keyword evidence="5" id="KW-1185">Reference proteome</keyword>
<dbReference type="InterPro" id="IPR016181">
    <property type="entry name" value="Acyl_CoA_acyltransferase"/>
</dbReference>
<feature type="domain" description="N-acetyltransferase" evidence="3">
    <location>
        <begin position="3"/>
        <end position="142"/>
    </location>
</feature>
<dbReference type="OrthoDB" id="9796129at2"/>
<keyword evidence="2" id="KW-0012">Acyltransferase</keyword>
<dbReference type="Proteomes" id="UP000295391">
    <property type="component" value="Unassembled WGS sequence"/>
</dbReference>
<keyword evidence="4" id="KW-0689">Ribosomal protein</keyword>
<dbReference type="EMBL" id="SNYR01000003">
    <property type="protein sequence ID" value="TDQ62087.1"/>
    <property type="molecule type" value="Genomic_DNA"/>
</dbReference>
<dbReference type="SUPFAM" id="SSF55729">
    <property type="entry name" value="Acyl-CoA N-acyltransferases (Nat)"/>
    <property type="match status" value="1"/>
</dbReference>
<dbReference type="PANTHER" id="PTHR43877">
    <property type="entry name" value="AMINOALKYLPHOSPHONATE N-ACETYLTRANSFERASE-RELATED-RELATED"/>
    <property type="match status" value="1"/>
</dbReference>
<dbReference type="Gene3D" id="3.40.630.30">
    <property type="match status" value="1"/>
</dbReference>
<dbReference type="InterPro" id="IPR000182">
    <property type="entry name" value="GNAT_dom"/>
</dbReference>
<reference evidence="4 5" key="1">
    <citation type="submission" date="2019-03" db="EMBL/GenBank/DDBJ databases">
        <title>Genomic Encyclopedia of Type Strains, Phase III (KMG-III): the genomes of soil and plant-associated and newly described type strains.</title>
        <authorList>
            <person name="Whitman W."/>
        </authorList>
    </citation>
    <scope>NUCLEOTIDE SEQUENCE [LARGE SCALE GENOMIC DNA]</scope>
    <source>
        <strain evidence="4 5">CGMCC 1.7002</strain>
    </source>
</reference>
<comment type="caution">
    <text evidence="4">The sequence shown here is derived from an EMBL/GenBank/DDBJ whole genome shotgun (WGS) entry which is preliminary data.</text>
</comment>
<keyword evidence="1" id="KW-0808">Transferase</keyword>
<proteinExistence type="predicted"/>
<dbReference type="GO" id="GO:0016747">
    <property type="term" value="F:acyltransferase activity, transferring groups other than amino-acyl groups"/>
    <property type="evidence" value="ECO:0007669"/>
    <property type="project" value="InterPro"/>
</dbReference>
<sequence length="142" mass="15671">MGIDIHIINHANMNLLDAVAPDVFDAPIHPQYLDAFCAQDGHFMAVAELDHLVVGQIRAILHFSPDEPPVLYIDNLGVAPTQKRKGIATSLFDATLKWGQAHGAQSYWVATELDNDEANGFYRSQALQGSQMIYYEGTFPAD</sequence>
<dbReference type="CDD" id="cd04301">
    <property type="entry name" value="NAT_SF"/>
    <property type="match status" value="1"/>
</dbReference>
<evidence type="ECO:0000313" key="4">
    <source>
        <dbReference type="EMBL" id="TDQ62087.1"/>
    </source>
</evidence>
<name>A0A4R6VR26_9HYPH</name>
<dbReference type="InterPro" id="IPR050832">
    <property type="entry name" value="Bact_Acetyltransf"/>
</dbReference>
<gene>
    <name evidence="4" type="ORF">ATL17_3192</name>
</gene>